<dbReference type="AlphaFoldDB" id="A0A381ZTN7"/>
<dbReference type="PANTHER" id="PTHR34512">
    <property type="entry name" value="CELL SURFACE PROTEIN"/>
    <property type="match status" value="1"/>
</dbReference>
<dbReference type="Gene3D" id="2.130.10.10">
    <property type="entry name" value="YVTN repeat-like/Quinoprotein amine dehydrogenase"/>
    <property type="match status" value="2"/>
</dbReference>
<dbReference type="InterPro" id="IPR011047">
    <property type="entry name" value="Quinoprotein_ADH-like_sf"/>
</dbReference>
<sequence length="417" mass="46565">MRLILLFAVVIGFISTSSRSLADVAWPEWLGPNRNGWVSYFEPPKKWPKQLKQGWKVNVGDGYGSPVVNDGLIYLHTRQKDDEAIWCLNLETGKTKWRNHYSVPFKIGGGAESHGKGPKSNPTLANSRLFTMGITGILSAWDAKSGTRLWTVDHRSKFGKRPHPYWGVATSPLVINDRLYVHFGDDEKGFLAALDAGTGREIWQHGKDGAAYASPLFAEFGGVLQIVEWNHEDLLGVEIQSGQLLWKYHLPHRGSNQNMPTPTIHNGHVLVGGENRGTRSVHPHIKDGKWVVTEKWHQKRASLDMSTAVINNGQLYGMTHQSLGRLFCIDTESGNIIWQGPSRVGQNVAFLSIPGHVVALLDHGQLQIIEAKGAESKKVAEYKVADRPTWSAPVLLKDGILIKDRQELIRWSFTKTK</sequence>
<evidence type="ECO:0000313" key="2">
    <source>
        <dbReference type="EMBL" id="SVA92616.1"/>
    </source>
</evidence>
<accession>A0A381ZTN7</accession>
<organism evidence="2">
    <name type="scientific">marine metagenome</name>
    <dbReference type="NCBI Taxonomy" id="408172"/>
    <lineage>
        <taxon>unclassified sequences</taxon>
        <taxon>metagenomes</taxon>
        <taxon>ecological metagenomes</taxon>
    </lineage>
</organism>
<evidence type="ECO:0000259" key="1">
    <source>
        <dbReference type="Pfam" id="PF13360"/>
    </source>
</evidence>
<dbReference type="SUPFAM" id="SSF50998">
    <property type="entry name" value="Quinoprotein alcohol dehydrogenase-like"/>
    <property type="match status" value="1"/>
</dbReference>
<dbReference type="InterPro" id="IPR002372">
    <property type="entry name" value="PQQ_rpt_dom"/>
</dbReference>
<feature type="domain" description="Pyrrolo-quinoline quinone repeat" evidence="1">
    <location>
        <begin position="115"/>
        <end position="339"/>
    </location>
</feature>
<protein>
    <recommendedName>
        <fullName evidence="1">Pyrrolo-quinoline quinone repeat domain-containing protein</fullName>
    </recommendedName>
</protein>
<dbReference type="SMART" id="SM00564">
    <property type="entry name" value="PQQ"/>
    <property type="match status" value="4"/>
</dbReference>
<dbReference type="PANTHER" id="PTHR34512:SF30">
    <property type="entry name" value="OUTER MEMBRANE PROTEIN ASSEMBLY FACTOR BAMB"/>
    <property type="match status" value="1"/>
</dbReference>
<name>A0A381ZTN7_9ZZZZ</name>
<dbReference type="InterPro" id="IPR018391">
    <property type="entry name" value="PQQ_b-propeller_rpt"/>
</dbReference>
<dbReference type="EMBL" id="UINC01022619">
    <property type="protein sequence ID" value="SVA92616.1"/>
    <property type="molecule type" value="Genomic_DNA"/>
</dbReference>
<dbReference type="InterPro" id="IPR015943">
    <property type="entry name" value="WD40/YVTN_repeat-like_dom_sf"/>
</dbReference>
<reference evidence="2" key="1">
    <citation type="submission" date="2018-05" db="EMBL/GenBank/DDBJ databases">
        <authorList>
            <person name="Lanie J.A."/>
            <person name="Ng W.-L."/>
            <person name="Kazmierczak K.M."/>
            <person name="Andrzejewski T.M."/>
            <person name="Davidsen T.M."/>
            <person name="Wayne K.J."/>
            <person name="Tettelin H."/>
            <person name="Glass J.I."/>
            <person name="Rusch D."/>
            <person name="Podicherti R."/>
            <person name="Tsui H.-C.T."/>
            <person name="Winkler M.E."/>
        </authorList>
    </citation>
    <scope>NUCLEOTIDE SEQUENCE</scope>
</reference>
<proteinExistence type="predicted"/>
<gene>
    <name evidence="2" type="ORF">METZ01_LOCUS145470</name>
</gene>
<dbReference type="Pfam" id="PF13360">
    <property type="entry name" value="PQQ_2"/>
    <property type="match status" value="1"/>
</dbReference>